<feature type="domain" description="EndoU" evidence="14">
    <location>
        <begin position="87"/>
        <end position="353"/>
    </location>
</feature>
<dbReference type="CDD" id="cd21159">
    <property type="entry name" value="XendoU"/>
    <property type="match status" value="1"/>
</dbReference>
<evidence type="ECO:0000256" key="2">
    <source>
        <dbReference type="ARBA" id="ARBA00010168"/>
    </source>
</evidence>
<evidence type="ECO:0000256" key="1">
    <source>
        <dbReference type="ARBA" id="ARBA00001936"/>
    </source>
</evidence>
<evidence type="ECO:0000256" key="11">
    <source>
        <dbReference type="ARBA" id="ARBA00023239"/>
    </source>
</evidence>
<dbReference type="Pfam" id="PF01033">
    <property type="entry name" value="Somatomedin_B"/>
    <property type="match status" value="1"/>
</dbReference>
<dbReference type="AlphaFoldDB" id="A0A1S3JE10"/>
<evidence type="ECO:0000259" key="14">
    <source>
        <dbReference type="PROSITE" id="PS51959"/>
    </source>
</evidence>
<evidence type="ECO:0000256" key="4">
    <source>
        <dbReference type="ARBA" id="ARBA00022722"/>
    </source>
</evidence>
<evidence type="ECO:0000256" key="10">
    <source>
        <dbReference type="ARBA" id="ARBA00023211"/>
    </source>
</evidence>
<dbReference type="InParanoid" id="A0A1S3JE10"/>
<gene>
    <name evidence="16" type="primary">LOC106172304</name>
</gene>
<keyword evidence="6 12" id="KW-0255">Endonuclease</keyword>
<dbReference type="PANTHER" id="PTHR12439">
    <property type="entry name" value="PLACENTAL PROTEIN 11-RELATED"/>
    <property type="match status" value="1"/>
</dbReference>
<dbReference type="PROSITE" id="PS50958">
    <property type="entry name" value="SMB_2"/>
    <property type="match status" value="1"/>
</dbReference>
<keyword evidence="9" id="KW-1015">Disulfide bond</keyword>
<dbReference type="InterPro" id="IPR039787">
    <property type="entry name" value="ENDOU"/>
</dbReference>
<keyword evidence="15" id="KW-1185">Reference proteome</keyword>
<proteinExistence type="inferred from homology"/>
<dbReference type="InterPro" id="IPR037227">
    <property type="entry name" value="EndoU-like"/>
</dbReference>
<dbReference type="Gene3D" id="4.10.410.20">
    <property type="match status" value="1"/>
</dbReference>
<keyword evidence="4 12" id="KW-0540">Nuclease</keyword>
<comment type="cofactor">
    <cofactor evidence="1 12">
        <name>Mn(2+)</name>
        <dbReference type="ChEBI" id="CHEBI:29035"/>
    </cofactor>
</comment>
<reference evidence="16" key="1">
    <citation type="submission" date="2025-08" db="UniProtKB">
        <authorList>
            <consortium name="RefSeq"/>
        </authorList>
    </citation>
    <scope>IDENTIFICATION</scope>
    <source>
        <tissue evidence="16">Gonads</tissue>
    </source>
</reference>
<dbReference type="GO" id="GO:0003723">
    <property type="term" value="F:RNA binding"/>
    <property type="evidence" value="ECO:0007669"/>
    <property type="project" value="UniProtKB-UniRule"/>
</dbReference>
<evidence type="ECO:0000256" key="7">
    <source>
        <dbReference type="ARBA" id="ARBA00022801"/>
    </source>
</evidence>
<comment type="similarity">
    <text evidence="2 12">Belongs to the ENDOU family.</text>
</comment>
<evidence type="ECO:0000259" key="13">
    <source>
        <dbReference type="PROSITE" id="PS50958"/>
    </source>
</evidence>
<name>A0A1S3JE10_LINAN</name>
<dbReference type="InterPro" id="IPR001212">
    <property type="entry name" value="Somatomedin_B_dom"/>
</dbReference>
<comment type="subunit">
    <text evidence="3 12">Monomer.</text>
</comment>
<keyword evidence="5 12" id="KW-0479">Metal-binding</keyword>
<dbReference type="GeneID" id="106172304"/>
<dbReference type="PROSITE" id="PS51959">
    <property type="entry name" value="ENDOU"/>
    <property type="match status" value="1"/>
</dbReference>
<keyword evidence="8 12" id="KW-0694">RNA-binding</keyword>
<evidence type="ECO:0000313" key="15">
    <source>
        <dbReference type="Proteomes" id="UP000085678"/>
    </source>
</evidence>
<feature type="domain" description="SMB" evidence="13">
    <location>
        <begin position="36"/>
        <end position="84"/>
    </location>
</feature>
<evidence type="ECO:0000256" key="8">
    <source>
        <dbReference type="ARBA" id="ARBA00022884"/>
    </source>
</evidence>
<evidence type="ECO:0000256" key="12">
    <source>
        <dbReference type="RuleBase" id="RU367085"/>
    </source>
</evidence>
<dbReference type="GO" id="GO:0016829">
    <property type="term" value="F:lyase activity"/>
    <property type="evidence" value="ECO:0007669"/>
    <property type="project" value="UniProtKB-KW"/>
</dbReference>
<dbReference type="EC" id="4.6.1.-" evidence="12"/>
<dbReference type="GO" id="GO:0004521">
    <property type="term" value="F:RNA endonuclease activity"/>
    <property type="evidence" value="ECO:0007669"/>
    <property type="project" value="UniProtKB-UniRule"/>
</dbReference>
<dbReference type="PANTHER" id="PTHR12439:SF42">
    <property type="entry name" value="ENDORIBONUCLEASE-RELATED"/>
    <property type="match status" value="1"/>
</dbReference>
<dbReference type="SUPFAM" id="SSF142877">
    <property type="entry name" value="EndoU-like"/>
    <property type="match status" value="1"/>
</dbReference>
<comment type="catalytic activity">
    <reaction evidence="12">
        <text>ribonucleotidyl-uridine-RNA = a 5'-end dephospho-uridine-RNA + a 3'-end 2',3'-cyclophospho-ribonucleotide-RNA</text>
        <dbReference type="Rhea" id="RHEA:67792"/>
        <dbReference type="Rhea" id="RHEA-COMP:10464"/>
        <dbReference type="Rhea" id="RHEA-COMP:17354"/>
        <dbReference type="Rhea" id="RHEA-COMP:17356"/>
        <dbReference type="ChEBI" id="CHEBI:83064"/>
        <dbReference type="ChEBI" id="CHEBI:173117"/>
        <dbReference type="ChEBI" id="CHEBI:173224"/>
    </reaction>
</comment>
<dbReference type="Pfam" id="PF09412">
    <property type="entry name" value="XendoU"/>
    <property type="match status" value="1"/>
</dbReference>
<evidence type="ECO:0000256" key="5">
    <source>
        <dbReference type="ARBA" id="ARBA00022723"/>
    </source>
</evidence>
<evidence type="ECO:0000256" key="6">
    <source>
        <dbReference type="ARBA" id="ARBA00022759"/>
    </source>
</evidence>
<evidence type="ECO:0000256" key="9">
    <source>
        <dbReference type="ARBA" id="ARBA00023157"/>
    </source>
</evidence>
<keyword evidence="7 12" id="KW-0378">Hydrolase</keyword>
<evidence type="ECO:0000313" key="16">
    <source>
        <dbReference type="RefSeq" id="XP_013408406.1"/>
    </source>
</evidence>
<dbReference type="KEGG" id="lak:106172304"/>
<dbReference type="RefSeq" id="XP_013408406.1">
    <property type="nucleotide sequence ID" value="XM_013552952.1"/>
</dbReference>
<evidence type="ECO:0000256" key="3">
    <source>
        <dbReference type="ARBA" id="ARBA00011245"/>
    </source>
</evidence>
<dbReference type="PROSITE" id="PS00524">
    <property type="entry name" value="SMB_1"/>
    <property type="match status" value="1"/>
</dbReference>
<organism evidence="15 16">
    <name type="scientific">Lingula anatina</name>
    <name type="common">Brachiopod</name>
    <name type="synonym">Lingula unguis</name>
    <dbReference type="NCBI Taxonomy" id="7574"/>
    <lineage>
        <taxon>Eukaryota</taxon>
        <taxon>Metazoa</taxon>
        <taxon>Spiralia</taxon>
        <taxon>Lophotrochozoa</taxon>
        <taxon>Brachiopoda</taxon>
        <taxon>Linguliformea</taxon>
        <taxon>Lingulata</taxon>
        <taxon>Lingulida</taxon>
        <taxon>Linguloidea</taxon>
        <taxon>Lingulidae</taxon>
        <taxon>Lingula</taxon>
    </lineage>
</organism>
<sequence length="353" mass="39061">MFKEGFVPTSSLSGDGHSNYKAIRSHRMYGADIAITKKLCSGRCGASLDRARSCQCDSACHRYDDCCEDYVECCLWCGCNIECNRKGNGNCSPPTDPVPITDDELSQLAEGLYVVDSNKAASSDVIVDEGGARLFYYVNEASLLQSPSYSLFLSLLDNYNPYIGQLETLSSDELSEIDQYLDYILTTPVMVALKTCLKQKGYTSSDSAFRGFLDDLWFQLYPRSSSGPVDSSGFEHVMVGELKPSSVTGFHNWFRFYQLEKVGSLTYKGFRSSVETSPQVLKVRLEWFGKSRSQSSFFLGTSPEYDMAVYTVCALARNNSRCPIVLAGKSVSIQTYDVGHKSGLQIATSYPAI</sequence>
<dbReference type="GO" id="GO:0046872">
    <property type="term" value="F:metal ion binding"/>
    <property type="evidence" value="ECO:0007669"/>
    <property type="project" value="UniProtKB-UniRule"/>
</dbReference>
<dbReference type="Proteomes" id="UP000085678">
    <property type="component" value="Unplaced"/>
</dbReference>
<keyword evidence="10 12" id="KW-0464">Manganese</keyword>
<protein>
    <recommendedName>
        <fullName evidence="12">Uridylate-specific endoribonuclease</fullName>
        <ecNumber evidence="12">4.6.1.-</ecNumber>
    </recommendedName>
</protein>
<dbReference type="GO" id="GO:0016787">
    <property type="term" value="F:hydrolase activity"/>
    <property type="evidence" value="ECO:0007669"/>
    <property type="project" value="UniProtKB-KW"/>
</dbReference>
<dbReference type="InterPro" id="IPR018998">
    <property type="entry name" value="EndoU_C"/>
</dbReference>
<accession>A0A1S3JE10</accession>
<dbReference type="OrthoDB" id="430326at2759"/>
<keyword evidence="11" id="KW-0456">Lyase</keyword>